<dbReference type="PROSITE" id="PS51781">
    <property type="entry name" value="SH3B"/>
    <property type="match status" value="1"/>
</dbReference>
<dbReference type="Pfam" id="PF08239">
    <property type="entry name" value="SH3_3"/>
    <property type="match status" value="1"/>
</dbReference>
<accession>A0A7C3PFZ9</accession>
<keyword evidence="1" id="KW-1133">Transmembrane helix</keyword>
<dbReference type="SMART" id="SM00287">
    <property type="entry name" value="SH3b"/>
    <property type="match status" value="1"/>
</dbReference>
<name>A0A7C3PFZ9_9CYAN</name>
<evidence type="ECO:0000313" key="4">
    <source>
        <dbReference type="EMBL" id="HFM97000.1"/>
    </source>
</evidence>
<dbReference type="AlphaFoldDB" id="A0A7C3PFZ9"/>
<feature type="chain" id="PRO_5027713909" evidence="2">
    <location>
        <begin position="27"/>
        <end position="223"/>
    </location>
</feature>
<dbReference type="Gene3D" id="2.30.30.40">
    <property type="entry name" value="SH3 Domains"/>
    <property type="match status" value="1"/>
</dbReference>
<evidence type="ECO:0000259" key="3">
    <source>
        <dbReference type="PROSITE" id="PS51781"/>
    </source>
</evidence>
<dbReference type="InterPro" id="IPR003646">
    <property type="entry name" value="SH3-like_bac-type"/>
</dbReference>
<keyword evidence="1" id="KW-0812">Transmembrane</keyword>
<proteinExistence type="predicted"/>
<feature type="signal peptide" evidence="2">
    <location>
        <begin position="1"/>
        <end position="26"/>
    </location>
</feature>
<feature type="domain" description="SH3b" evidence="3">
    <location>
        <begin position="159"/>
        <end position="219"/>
    </location>
</feature>
<protein>
    <submittedName>
        <fullName evidence="4">SH3 domain-containing protein</fullName>
    </submittedName>
</protein>
<feature type="transmembrane region" description="Helical" evidence="1">
    <location>
        <begin position="110"/>
        <end position="130"/>
    </location>
</feature>
<sequence length="223" mass="23954">MKRMTFTGIVGAASATLLAVAPATIAQTPNEMLKKAETSCIQKAEADGYRLNQVVTAEETANGGAKIVLDLTKVSDGTKAPLTCNLTKDGTVSFGEAGSTTAETVRTPGIAPWLWALLPLIGLPLLLAWARGRRTEEAVAATRRYVPAGASERIYERHEATIRSNSDNLDVYSGPGTAYRVTDSVRNGQRVTLTGRYDNNWAELENGGWIPAEYITAATRLVR</sequence>
<evidence type="ECO:0000256" key="2">
    <source>
        <dbReference type="SAM" id="SignalP"/>
    </source>
</evidence>
<keyword evidence="2" id="KW-0732">Signal</keyword>
<organism evidence="4">
    <name type="scientific">Oscillatoriales cyanobacterium SpSt-418</name>
    <dbReference type="NCBI Taxonomy" id="2282169"/>
    <lineage>
        <taxon>Bacteria</taxon>
        <taxon>Bacillati</taxon>
        <taxon>Cyanobacteriota</taxon>
        <taxon>Cyanophyceae</taxon>
        <taxon>Oscillatoriophycideae</taxon>
        <taxon>Oscillatoriales</taxon>
    </lineage>
</organism>
<keyword evidence="1" id="KW-0472">Membrane</keyword>
<evidence type="ECO:0000256" key="1">
    <source>
        <dbReference type="SAM" id="Phobius"/>
    </source>
</evidence>
<gene>
    <name evidence="4" type="ORF">ENR64_04385</name>
</gene>
<reference evidence="4" key="1">
    <citation type="journal article" date="2020" name="mSystems">
        <title>Genome- and Community-Level Interaction Insights into Carbon Utilization and Element Cycling Functions of Hydrothermarchaeota in Hydrothermal Sediment.</title>
        <authorList>
            <person name="Zhou Z."/>
            <person name="Liu Y."/>
            <person name="Xu W."/>
            <person name="Pan J."/>
            <person name="Luo Z.H."/>
            <person name="Li M."/>
        </authorList>
    </citation>
    <scope>NUCLEOTIDE SEQUENCE [LARGE SCALE GENOMIC DNA]</scope>
    <source>
        <strain evidence="4">SpSt-418</strain>
    </source>
</reference>
<comment type="caution">
    <text evidence="4">The sequence shown here is derived from an EMBL/GenBank/DDBJ whole genome shotgun (WGS) entry which is preliminary data.</text>
</comment>
<dbReference type="EMBL" id="DSRU01000049">
    <property type="protein sequence ID" value="HFM97000.1"/>
    <property type="molecule type" value="Genomic_DNA"/>
</dbReference>